<dbReference type="NCBIfam" id="TIGR03654">
    <property type="entry name" value="L6_bact"/>
    <property type="match status" value="1"/>
</dbReference>
<evidence type="ECO:0000256" key="6">
    <source>
        <dbReference type="RuleBase" id="RU003869"/>
    </source>
</evidence>
<gene>
    <name evidence="8" type="primary">rpl6</name>
</gene>
<dbReference type="GO" id="GO:0019843">
    <property type="term" value="F:rRNA binding"/>
    <property type="evidence" value="ECO:0007669"/>
    <property type="project" value="UniProtKB-KW"/>
</dbReference>
<organism evidence="8">
    <name type="scientific">Synura sphagnicola</name>
    <dbReference type="NCBI Taxonomy" id="52556"/>
    <lineage>
        <taxon>Eukaryota</taxon>
        <taxon>Sar</taxon>
        <taxon>Stramenopiles</taxon>
        <taxon>Ochrophyta</taxon>
        <taxon>Synurophyceae</taxon>
        <taxon>Synurales</taxon>
        <taxon>Mallomonadaceae</taxon>
        <taxon>Synura</taxon>
    </lineage>
</organism>
<sequence length="178" mass="20111">MSRIGKKVIQVPKEVSVTLNGKELTITGKYGTLQRQISDNVDLQFKGEQLFVTRLNDQKTSRESHGLHRALIQNMIQGVEKNFTKTLIAEGVGYRFQVDKNKLILNVGFSHPIEFEIPNYLTIKVESNTKIQLIGIDREKVGFFAAKIRAVRPPEPYKGKGLLYEGEKILRKAGKTGK</sequence>
<evidence type="ECO:0000256" key="2">
    <source>
        <dbReference type="ARBA" id="ARBA00022730"/>
    </source>
</evidence>
<evidence type="ECO:0000313" key="8">
    <source>
        <dbReference type="EMBL" id="AYO28274.1"/>
    </source>
</evidence>
<dbReference type="SUPFAM" id="SSF56053">
    <property type="entry name" value="Ribosomal protein L6"/>
    <property type="match status" value="2"/>
</dbReference>
<dbReference type="HAMAP" id="MF_01365_B">
    <property type="entry name" value="Ribosomal_uL6_B"/>
    <property type="match status" value="1"/>
</dbReference>
<keyword evidence="4 6" id="KW-0689">Ribosomal protein</keyword>
<protein>
    <submittedName>
        <fullName evidence="8">Ribosomal protein L6</fullName>
    </submittedName>
</protein>
<evidence type="ECO:0000256" key="1">
    <source>
        <dbReference type="ARBA" id="ARBA00009356"/>
    </source>
</evidence>
<dbReference type="InterPro" id="IPR020040">
    <property type="entry name" value="Ribosomal_uL6_a/b-dom"/>
</dbReference>
<dbReference type="GO" id="GO:0022625">
    <property type="term" value="C:cytosolic large ribosomal subunit"/>
    <property type="evidence" value="ECO:0007669"/>
    <property type="project" value="TreeGrafter"/>
</dbReference>
<evidence type="ECO:0000259" key="7">
    <source>
        <dbReference type="Pfam" id="PF00347"/>
    </source>
</evidence>
<dbReference type="Pfam" id="PF00347">
    <property type="entry name" value="Ribosomal_L6"/>
    <property type="match status" value="2"/>
</dbReference>
<evidence type="ECO:0000256" key="4">
    <source>
        <dbReference type="ARBA" id="ARBA00022980"/>
    </source>
</evidence>
<dbReference type="InterPro" id="IPR019906">
    <property type="entry name" value="Ribosomal_uL6_bac-type"/>
</dbReference>
<proteinExistence type="inferred from homology"/>
<evidence type="ECO:0000256" key="3">
    <source>
        <dbReference type="ARBA" id="ARBA00022884"/>
    </source>
</evidence>
<accession>A0A3G2QYW9</accession>
<keyword evidence="2" id="KW-0699">rRNA-binding</keyword>
<feature type="domain" description="Large ribosomal subunit protein uL6 alpha-beta" evidence="7">
    <location>
        <begin position="91"/>
        <end position="164"/>
    </location>
</feature>
<dbReference type="PANTHER" id="PTHR11655:SF14">
    <property type="entry name" value="LARGE RIBOSOMAL SUBUNIT PROTEIN UL6M"/>
    <property type="match status" value="1"/>
</dbReference>
<dbReference type="AlphaFoldDB" id="A0A3G2QYW9"/>
<reference evidence="8" key="1">
    <citation type="submission" date="2018-08" db="EMBL/GenBank/DDBJ databases">
        <title>Comparative Plastid Genomics of Synurophyceae: Evolutionary Evidence of Lateral Gene Transfer and Inverted Repeat Dynamics.</title>
        <authorList>
            <person name="Kim J.I."/>
            <person name="Shin H."/>
            <person name="Skaloud P."/>
            <person name="Jung J."/>
            <person name="Yoon H.S."/>
            <person name="Archibald J.M."/>
            <person name="Shin W."/>
        </authorList>
    </citation>
    <scope>NUCLEOTIDE SEQUENCE</scope>
    <source>
        <strain evidence="8">FBCC200022</strain>
    </source>
</reference>
<geneLocation type="plastid" evidence="8"/>
<dbReference type="InterPro" id="IPR036789">
    <property type="entry name" value="Ribosomal_uL6-like_a/b-dom_sf"/>
</dbReference>
<dbReference type="Gene3D" id="3.90.930.12">
    <property type="entry name" value="Ribosomal protein L6, alpha-beta domain"/>
    <property type="match status" value="2"/>
</dbReference>
<dbReference type="PIRSF" id="PIRSF002162">
    <property type="entry name" value="Ribosomal_L6"/>
    <property type="match status" value="1"/>
</dbReference>
<keyword evidence="8" id="KW-0934">Plastid</keyword>
<dbReference type="PRINTS" id="PR00059">
    <property type="entry name" value="RIBOSOMALL6"/>
</dbReference>
<dbReference type="PROSITE" id="PS00525">
    <property type="entry name" value="RIBOSOMAL_L6_1"/>
    <property type="match status" value="1"/>
</dbReference>
<dbReference type="GO" id="GO:0002181">
    <property type="term" value="P:cytoplasmic translation"/>
    <property type="evidence" value="ECO:0007669"/>
    <property type="project" value="TreeGrafter"/>
</dbReference>
<keyword evidence="3" id="KW-0694">RNA-binding</keyword>
<dbReference type="PANTHER" id="PTHR11655">
    <property type="entry name" value="60S/50S RIBOSOMAL PROTEIN L6/L9"/>
    <property type="match status" value="1"/>
</dbReference>
<dbReference type="FunFam" id="3.90.930.12:FF:000002">
    <property type="entry name" value="50S ribosomal protein L6"/>
    <property type="match status" value="1"/>
</dbReference>
<dbReference type="InterPro" id="IPR002358">
    <property type="entry name" value="Ribosomal_uL6_CS"/>
</dbReference>
<keyword evidence="5 6" id="KW-0687">Ribonucleoprotein</keyword>
<dbReference type="GO" id="GO:0003735">
    <property type="term" value="F:structural constituent of ribosome"/>
    <property type="evidence" value="ECO:0007669"/>
    <property type="project" value="InterPro"/>
</dbReference>
<dbReference type="EMBL" id="MH795129">
    <property type="protein sequence ID" value="AYO28274.1"/>
    <property type="molecule type" value="Genomic_DNA"/>
</dbReference>
<name>A0A3G2QYW9_9STRA</name>
<dbReference type="InterPro" id="IPR000702">
    <property type="entry name" value="Ribosomal_uL6-like"/>
</dbReference>
<feature type="domain" description="Large ribosomal subunit protein uL6 alpha-beta" evidence="7">
    <location>
        <begin position="11"/>
        <end position="81"/>
    </location>
</feature>
<evidence type="ECO:0000256" key="5">
    <source>
        <dbReference type="ARBA" id="ARBA00023274"/>
    </source>
</evidence>
<comment type="similarity">
    <text evidence="1 6">Belongs to the universal ribosomal protein uL6 family.</text>
</comment>